<evidence type="ECO:0000313" key="1">
    <source>
        <dbReference type="EMBL" id="RZB29447.1"/>
    </source>
</evidence>
<organism evidence="1 2">
    <name type="scientific">Candidatus Argoarchaeum ethanivorans</name>
    <dbReference type="NCBI Taxonomy" id="2608793"/>
    <lineage>
        <taxon>Archaea</taxon>
        <taxon>Methanobacteriati</taxon>
        <taxon>Methanobacteriota</taxon>
        <taxon>Stenosarchaea group</taxon>
        <taxon>Methanomicrobia</taxon>
        <taxon>Methanosarcinales</taxon>
        <taxon>Methanosarcinales incertae sedis</taxon>
        <taxon>GOM Arc I cluster</taxon>
        <taxon>Candidatus Argoarchaeum</taxon>
    </lineage>
</organism>
<gene>
    <name evidence="1" type="ORF">AEth_01175</name>
</gene>
<comment type="caution">
    <text evidence="1">The sequence shown here is derived from an EMBL/GenBank/DDBJ whole genome shotgun (WGS) entry which is preliminary data.</text>
</comment>
<reference evidence="2" key="1">
    <citation type="submission" date="2019-01" db="EMBL/GenBank/DDBJ databases">
        <title>Anaerobic oxidation of ethane by archaea from a marine hydrocarbon seep.</title>
        <authorList>
            <person name="Musat F."/>
        </authorList>
    </citation>
    <scope>NUCLEOTIDE SEQUENCE [LARGE SCALE GENOMIC DNA]</scope>
</reference>
<name>A0A8B3S193_9EURY</name>
<accession>A0A8B3S193</accession>
<protein>
    <submittedName>
        <fullName evidence="1">Uncharacterized protein</fullName>
    </submittedName>
</protein>
<proteinExistence type="predicted"/>
<dbReference type="EMBL" id="RPGO01000027">
    <property type="protein sequence ID" value="RZB29447.1"/>
    <property type="molecule type" value="Genomic_DNA"/>
</dbReference>
<evidence type="ECO:0000313" key="2">
    <source>
        <dbReference type="Proteomes" id="UP000291831"/>
    </source>
</evidence>
<dbReference type="Proteomes" id="UP000291831">
    <property type="component" value="Unassembled WGS sequence"/>
</dbReference>
<dbReference type="AlphaFoldDB" id="A0A8B3S193"/>
<sequence length="111" mass="12984">MAMYLEKKAAVSYEECDYRAAEQRFTKAAKMYRDAGLHAESRDAREGLFASSNFCMGWAHLTQVMHLVLNQKHDDLHLLQSELNQARISSITWLNLMKRRYTRLNLIYLAN</sequence>